<dbReference type="InterPro" id="IPR042241">
    <property type="entry name" value="GCP_C_sf"/>
</dbReference>
<feature type="domain" description="Gamma tubulin complex component C-terminal" evidence="7">
    <location>
        <begin position="569"/>
        <end position="932"/>
    </location>
</feature>
<dbReference type="PANTHER" id="PTHR19302:SF70">
    <property type="entry name" value="GAMMA-TUBULIN COMPLEX COMPONENT 6"/>
    <property type="match status" value="1"/>
</dbReference>
<evidence type="ECO:0000259" key="8">
    <source>
        <dbReference type="Pfam" id="PF17681"/>
    </source>
</evidence>
<dbReference type="GO" id="GO:0000922">
    <property type="term" value="C:spindle pole"/>
    <property type="evidence" value="ECO:0007669"/>
    <property type="project" value="InterPro"/>
</dbReference>
<evidence type="ECO:0000256" key="2">
    <source>
        <dbReference type="ARBA" id="ARBA00022490"/>
    </source>
</evidence>
<dbReference type="GO" id="GO:0005874">
    <property type="term" value="C:microtubule"/>
    <property type="evidence" value="ECO:0007669"/>
    <property type="project" value="UniProtKB-KW"/>
</dbReference>
<feature type="domain" description="Gamma tubulin complex component protein N-terminal" evidence="8">
    <location>
        <begin position="149"/>
        <end position="419"/>
    </location>
</feature>
<dbReference type="GO" id="GO:0031122">
    <property type="term" value="P:cytoplasmic microtubule organization"/>
    <property type="evidence" value="ECO:0007669"/>
    <property type="project" value="TreeGrafter"/>
</dbReference>
<feature type="region of interest" description="Disordered" evidence="6">
    <location>
        <begin position="455"/>
        <end position="475"/>
    </location>
</feature>
<dbReference type="KEGG" id="pco:PHACADRAFT_210153"/>
<dbReference type="InterPro" id="IPR041470">
    <property type="entry name" value="GCP_N"/>
</dbReference>
<protein>
    <recommendedName>
        <fullName evidence="5">Spindle pole body component</fullName>
    </recommendedName>
</protein>
<name>K5VS95_PHACS</name>
<dbReference type="GO" id="GO:0051321">
    <property type="term" value="P:meiotic cell cycle"/>
    <property type="evidence" value="ECO:0007669"/>
    <property type="project" value="TreeGrafter"/>
</dbReference>
<dbReference type="InterPro" id="IPR007259">
    <property type="entry name" value="GCP"/>
</dbReference>
<evidence type="ECO:0000313" key="9">
    <source>
        <dbReference type="EMBL" id="EKM54343.1"/>
    </source>
</evidence>
<dbReference type="RefSeq" id="XP_007397041.1">
    <property type="nucleotide sequence ID" value="XM_007396979.1"/>
</dbReference>
<evidence type="ECO:0000256" key="6">
    <source>
        <dbReference type="SAM" id="MobiDB-lite"/>
    </source>
</evidence>
<sequence>MLEDDLGPFESLGLCISALPEIDPRFRIPRLAEQPQNPIIESLQLWHRRSNKPLPEAEASAVVEDILVQPEPENLSEKDLWMGLYDQEHTLTNAAMSWDTVRHNGVPSTSPFLSERPSYTLAAARQIVLPMFQDQTSRVFHVAPCELLEYLVMSLTGISSPLHVWNPETETFSLRGQAAAELDKISISSMDEVASLSLLERFLTIATLMRRLNTLTSKLRDSSGKTCQHLHAFGHSLSSVLAYLQATVLELSSLTPTGEPTIHALTALWTACADVEQQVRDMATLCGRNMNITPAQYVDLPPTPSELLSVVYEHLERHLENSSSRTTTAICAFILTSVSADYFERICYTVGYYSKGVLASQPRQTERVGSGLFDDDEHEADGGDAEGSFLQNELFPCFFTSHFSQSLLRARRSLKLLQAARPDCLILAGSWTRRRLRWFWSEEEVKVAWLDVGSTNSSTSHSPTLPSSPIGAPSSAQEVGYKAEIQAFSLFDLEPGTHLRFHAGPSLTSTTNAFLSFLVHFPARLPFLTPTLSTLRDLVLTPLFSHIDAISTELQNVFLSTSAGFLDFRRHLILLRSYLLLTSSAFKSRLQAALFCDAPGVAAAGMAARSMAVRARAPRPSPTKHSAGSSSDTWVIGLAPALTEGNSWPPGGSDLSFYLRTVIIDALNADHKLGEKMDEDRDARKDQLLEEAEWRLGFAIRDLPVASRARWLNPKSMEAFDFLYMNYHPPHPLDALIPPDVLSKYHRVFAFNLRLMRVENVTKALFRMTLEQDSKQPIFETLTSSRRLFLYFRFVAHAFVSALSSYVYDIAIGGTFDTFLNSLSPPSAEYHSQTAASSNTGSNPSFPDVFVLAERHSSVLDDILSSCLLRGSQKSVGDVLRSALELILQFGLLMADLHNSKIQEYEAAEPLEELFSTFRRKLVILRKGLKAIIDETAALDVTESTESAHFYVLSGSLPGVATSLHDLFTRIEAPETWQH</sequence>
<dbReference type="GO" id="GO:0043015">
    <property type="term" value="F:gamma-tubulin binding"/>
    <property type="evidence" value="ECO:0007669"/>
    <property type="project" value="InterPro"/>
</dbReference>
<feature type="compositionally biased region" description="Low complexity" evidence="6">
    <location>
        <begin position="455"/>
        <end position="469"/>
    </location>
</feature>
<organism evidence="9 10">
    <name type="scientific">Phanerochaete carnosa (strain HHB-10118-sp)</name>
    <name type="common">White-rot fungus</name>
    <name type="synonym">Peniophora carnosa</name>
    <dbReference type="NCBI Taxonomy" id="650164"/>
    <lineage>
        <taxon>Eukaryota</taxon>
        <taxon>Fungi</taxon>
        <taxon>Dikarya</taxon>
        <taxon>Basidiomycota</taxon>
        <taxon>Agaricomycotina</taxon>
        <taxon>Agaricomycetes</taxon>
        <taxon>Polyporales</taxon>
        <taxon>Phanerochaetaceae</taxon>
        <taxon>Phanerochaete</taxon>
    </lineage>
</organism>
<dbReference type="GO" id="GO:0000930">
    <property type="term" value="C:gamma-tubulin complex"/>
    <property type="evidence" value="ECO:0007669"/>
    <property type="project" value="TreeGrafter"/>
</dbReference>
<dbReference type="GO" id="GO:0005816">
    <property type="term" value="C:spindle pole body"/>
    <property type="evidence" value="ECO:0007669"/>
    <property type="project" value="UniProtKB-ARBA"/>
</dbReference>
<evidence type="ECO:0000313" key="10">
    <source>
        <dbReference type="Proteomes" id="UP000008370"/>
    </source>
</evidence>
<dbReference type="GO" id="GO:0000278">
    <property type="term" value="P:mitotic cell cycle"/>
    <property type="evidence" value="ECO:0007669"/>
    <property type="project" value="TreeGrafter"/>
</dbReference>
<dbReference type="GeneID" id="18912938"/>
<comment type="similarity">
    <text evidence="1 5">Belongs to the TUBGCP family.</text>
</comment>
<comment type="subcellular location">
    <subcellularLocation>
        <location evidence="5">Cytoplasm</location>
        <location evidence="5">Cytoskeleton</location>
        <location evidence="5">Microtubule organizing center</location>
    </subcellularLocation>
</comment>
<keyword evidence="4 5" id="KW-0206">Cytoskeleton</keyword>
<dbReference type="AlphaFoldDB" id="K5VS95"/>
<dbReference type="EMBL" id="JH930473">
    <property type="protein sequence ID" value="EKM54343.1"/>
    <property type="molecule type" value="Genomic_DNA"/>
</dbReference>
<evidence type="ECO:0000256" key="5">
    <source>
        <dbReference type="RuleBase" id="RU363050"/>
    </source>
</evidence>
<dbReference type="Pfam" id="PF17681">
    <property type="entry name" value="GCP_N_terminal"/>
    <property type="match status" value="1"/>
</dbReference>
<dbReference type="InterPro" id="IPR040457">
    <property type="entry name" value="GCP_C"/>
</dbReference>
<keyword evidence="3 5" id="KW-0493">Microtubule</keyword>
<dbReference type="PANTHER" id="PTHR19302">
    <property type="entry name" value="GAMMA TUBULIN COMPLEX PROTEIN"/>
    <property type="match status" value="1"/>
</dbReference>
<evidence type="ECO:0000256" key="1">
    <source>
        <dbReference type="ARBA" id="ARBA00010337"/>
    </source>
</evidence>
<dbReference type="Proteomes" id="UP000008370">
    <property type="component" value="Unassembled WGS sequence"/>
</dbReference>
<dbReference type="GO" id="GO:0007020">
    <property type="term" value="P:microtubule nucleation"/>
    <property type="evidence" value="ECO:0007669"/>
    <property type="project" value="InterPro"/>
</dbReference>
<evidence type="ECO:0000256" key="4">
    <source>
        <dbReference type="ARBA" id="ARBA00023212"/>
    </source>
</evidence>
<proteinExistence type="inferred from homology"/>
<reference evidence="9 10" key="1">
    <citation type="journal article" date="2012" name="BMC Genomics">
        <title>Comparative genomics of the white-rot fungi, Phanerochaete carnosa and P. chrysosporium, to elucidate the genetic basis of the distinct wood types they colonize.</title>
        <authorList>
            <person name="Suzuki H."/>
            <person name="MacDonald J."/>
            <person name="Syed K."/>
            <person name="Salamov A."/>
            <person name="Hori C."/>
            <person name="Aerts A."/>
            <person name="Henrissat B."/>
            <person name="Wiebenga A."/>
            <person name="vanKuyk P.A."/>
            <person name="Barry K."/>
            <person name="Lindquist E."/>
            <person name="LaButti K."/>
            <person name="Lapidus A."/>
            <person name="Lucas S."/>
            <person name="Coutinho P."/>
            <person name="Gong Y."/>
            <person name="Samejima M."/>
            <person name="Mahadevan R."/>
            <person name="Abou-Zaid M."/>
            <person name="de Vries R.P."/>
            <person name="Igarashi K."/>
            <person name="Yadav J.S."/>
            <person name="Grigoriev I.V."/>
            <person name="Master E.R."/>
        </authorList>
    </citation>
    <scope>NUCLEOTIDE SEQUENCE [LARGE SCALE GENOMIC DNA]</scope>
    <source>
        <strain evidence="9 10">HHB-10118-sp</strain>
    </source>
</reference>
<accession>K5VS95</accession>
<keyword evidence="2 5" id="KW-0963">Cytoplasm</keyword>
<dbReference type="Pfam" id="PF04130">
    <property type="entry name" value="GCP_C_terminal"/>
    <property type="match status" value="1"/>
</dbReference>
<evidence type="ECO:0000256" key="3">
    <source>
        <dbReference type="ARBA" id="ARBA00022701"/>
    </source>
</evidence>
<keyword evidence="10" id="KW-1185">Reference proteome</keyword>
<evidence type="ECO:0000259" key="7">
    <source>
        <dbReference type="Pfam" id="PF04130"/>
    </source>
</evidence>
<dbReference type="GO" id="GO:0051225">
    <property type="term" value="P:spindle assembly"/>
    <property type="evidence" value="ECO:0007669"/>
    <property type="project" value="TreeGrafter"/>
</dbReference>
<dbReference type="OrthoDB" id="775571at2759"/>
<dbReference type="GO" id="GO:0051011">
    <property type="term" value="F:microtubule minus-end binding"/>
    <property type="evidence" value="ECO:0007669"/>
    <property type="project" value="TreeGrafter"/>
</dbReference>
<dbReference type="HOGENOM" id="CLU_011863_1_0_1"/>
<gene>
    <name evidence="9" type="ORF">PHACADRAFT_210153</name>
</gene>
<dbReference type="STRING" id="650164.K5VS95"/>
<dbReference type="Gene3D" id="1.20.120.1900">
    <property type="entry name" value="Gamma-tubulin complex, C-terminal domain"/>
    <property type="match status" value="1"/>
</dbReference>
<dbReference type="InParanoid" id="K5VS95"/>